<dbReference type="PROSITE" id="PS50191">
    <property type="entry name" value="CRAL_TRIO"/>
    <property type="match status" value="1"/>
</dbReference>
<evidence type="ECO:0000313" key="4">
    <source>
        <dbReference type="Proteomes" id="UP000626092"/>
    </source>
</evidence>
<dbReference type="SUPFAM" id="SSF52087">
    <property type="entry name" value="CRAL/TRIO domain"/>
    <property type="match status" value="1"/>
</dbReference>
<dbReference type="Pfam" id="PF00650">
    <property type="entry name" value="CRAL_TRIO"/>
    <property type="match status" value="1"/>
</dbReference>
<reference evidence="3" key="1">
    <citation type="submission" date="2019-11" db="EMBL/GenBank/DDBJ databases">
        <authorList>
            <person name="Liu Y."/>
            <person name="Hou J."/>
            <person name="Li T.-Q."/>
            <person name="Guan C.-H."/>
            <person name="Wu X."/>
            <person name="Wu H.-Z."/>
            <person name="Ling F."/>
            <person name="Zhang R."/>
            <person name="Shi X.-G."/>
            <person name="Ren J.-P."/>
            <person name="Chen E.-F."/>
            <person name="Sun J.-M."/>
        </authorList>
    </citation>
    <scope>NUCLEOTIDE SEQUENCE</scope>
    <source>
        <strain evidence="3">Adult_tree_wgs_1</strain>
        <tissue evidence="3">Leaves</tissue>
    </source>
</reference>
<sequence>MGKKDQQNASEKDRERVEAVLNLVRKQAPLTLKQELFCNKACVERFLKSKGDNVKKAVKQLRACLSWRESIGIDRLMADEFSAELAEGVAYVAGQDEGSRPVVIFRIKQDYQKFHSQKMFTRLLVFTLEVAMQTMPRNVEKFVLLFDASFYRSGSAFMNMLVATLKMIADYYPGRVHKAFVIDPPSLFSYLWKGVRAFVELAPLTTLVSSLEFDDSMDLNDDFSFYPGSASLRFNPSTAKVGSCSSSRFSFAVSPHLDSLKPWCLTLTDTSASKVGPTTPSPSPSSLSGPALISPLNARSHSFASPVYRTPRGNINNYKNGLFPSTPLPQKTQKVDPTSIHHPRTPKPSFLQSPATFFRKECHVTSKPEKPRDSFLPFLKFYRRPYDEATYRSKMRPPLSGLVSIVSAQLHRRHASVSQRF</sequence>
<protein>
    <recommendedName>
        <fullName evidence="2">CRAL-TRIO domain-containing protein</fullName>
    </recommendedName>
</protein>
<dbReference type="CDD" id="cd00170">
    <property type="entry name" value="SEC14"/>
    <property type="match status" value="1"/>
</dbReference>
<dbReference type="InterPro" id="IPR036865">
    <property type="entry name" value="CRAL-TRIO_dom_sf"/>
</dbReference>
<feature type="region of interest" description="Disordered" evidence="1">
    <location>
        <begin position="320"/>
        <end position="347"/>
    </location>
</feature>
<keyword evidence="4" id="KW-1185">Reference proteome</keyword>
<organism evidence="3 4">
    <name type="scientific">Rhododendron simsii</name>
    <name type="common">Sims's rhododendron</name>
    <dbReference type="NCBI Taxonomy" id="118357"/>
    <lineage>
        <taxon>Eukaryota</taxon>
        <taxon>Viridiplantae</taxon>
        <taxon>Streptophyta</taxon>
        <taxon>Embryophyta</taxon>
        <taxon>Tracheophyta</taxon>
        <taxon>Spermatophyta</taxon>
        <taxon>Magnoliopsida</taxon>
        <taxon>eudicotyledons</taxon>
        <taxon>Gunneridae</taxon>
        <taxon>Pentapetalae</taxon>
        <taxon>asterids</taxon>
        <taxon>Ericales</taxon>
        <taxon>Ericaceae</taxon>
        <taxon>Ericoideae</taxon>
        <taxon>Rhodoreae</taxon>
        <taxon>Rhododendron</taxon>
    </lineage>
</organism>
<evidence type="ECO:0000259" key="2">
    <source>
        <dbReference type="PROSITE" id="PS50191"/>
    </source>
</evidence>
<dbReference type="Gene3D" id="3.40.525.10">
    <property type="entry name" value="CRAL-TRIO lipid binding domain"/>
    <property type="match status" value="1"/>
</dbReference>
<dbReference type="PANTHER" id="PTHR47104">
    <property type="entry name" value="SEC14P-LIKE PHOSPHATIDYLINOSITOL TRANSFER FAMILY PROTEIN"/>
    <property type="match status" value="1"/>
</dbReference>
<gene>
    <name evidence="3" type="ORF">RHSIM_Rhsim02G0023600</name>
</gene>
<proteinExistence type="predicted"/>
<dbReference type="SMART" id="SM00516">
    <property type="entry name" value="SEC14"/>
    <property type="match status" value="1"/>
</dbReference>
<comment type="caution">
    <text evidence="3">The sequence shown here is derived from an EMBL/GenBank/DDBJ whole genome shotgun (WGS) entry which is preliminary data.</text>
</comment>
<feature type="domain" description="CRAL-TRIO" evidence="2">
    <location>
        <begin position="78"/>
        <end position="234"/>
    </location>
</feature>
<dbReference type="PANTHER" id="PTHR47104:SF1">
    <property type="entry name" value="SEC14P-LIKE PHOSPHATIDYLINOSITOL TRANSFER FAMILY PROTEIN"/>
    <property type="match status" value="1"/>
</dbReference>
<dbReference type="InterPro" id="IPR036273">
    <property type="entry name" value="CRAL/TRIO_N_dom_sf"/>
</dbReference>
<dbReference type="Proteomes" id="UP000626092">
    <property type="component" value="Unassembled WGS sequence"/>
</dbReference>
<name>A0A834HEA4_RHOSS</name>
<dbReference type="SUPFAM" id="SSF46938">
    <property type="entry name" value="CRAL/TRIO N-terminal domain"/>
    <property type="match status" value="1"/>
</dbReference>
<dbReference type="AlphaFoldDB" id="A0A834HEA4"/>
<evidence type="ECO:0000256" key="1">
    <source>
        <dbReference type="SAM" id="MobiDB-lite"/>
    </source>
</evidence>
<evidence type="ECO:0000313" key="3">
    <source>
        <dbReference type="EMBL" id="KAF7150800.1"/>
    </source>
</evidence>
<accession>A0A834HEA4</accession>
<dbReference type="EMBL" id="WJXA01000002">
    <property type="protein sequence ID" value="KAF7150800.1"/>
    <property type="molecule type" value="Genomic_DNA"/>
</dbReference>
<dbReference type="InterPro" id="IPR001251">
    <property type="entry name" value="CRAL-TRIO_dom"/>
</dbReference>
<dbReference type="OrthoDB" id="75724at2759"/>